<dbReference type="InterPro" id="IPR000281">
    <property type="entry name" value="HTH_RpiR"/>
</dbReference>
<evidence type="ECO:0000313" key="3">
    <source>
        <dbReference type="Proteomes" id="UP000308444"/>
    </source>
</evidence>
<dbReference type="Proteomes" id="UP000308444">
    <property type="component" value="Unassembled WGS sequence"/>
</dbReference>
<protein>
    <submittedName>
        <fullName evidence="2">MurR/RpiR family transcriptional regulator</fullName>
    </submittedName>
</protein>
<dbReference type="SUPFAM" id="SSF46689">
    <property type="entry name" value="Homeodomain-like"/>
    <property type="match status" value="1"/>
</dbReference>
<comment type="caution">
    <text evidence="2">The sequence shown here is derived from an EMBL/GenBank/DDBJ whole genome shotgun (WGS) entry which is preliminary data.</text>
</comment>
<dbReference type="EMBL" id="SZOH01001909">
    <property type="protein sequence ID" value="TKI98455.1"/>
    <property type="molecule type" value="Genomic_DNA"/>
</dbReference>
<sequence length="140" mass="15475">MPGTRSGIGKIQASLNGLSPKLRSIAEHILKHPQDVVHKSITELAEVTNSSEATIFRLCKNLGLQGFQDLKITLAREIVHTPMQNIHEEVSAEDSMVTVAKKVFHSHITGLQDTLHLLNETALEQAVRALQEASRIEFYG</sequence>
<evidence type="ECO:0000259" key="1">
    <source>
        <dbReference type="PROSITE" id="PS51071"/>
    </source>
</evidence>
<dbReference type="GO" id="GO:0003677">
    <property type="term" value="F:DNA binding"/>
    <property type="evidence" value="ECO:0007669"/>
    <property type="project" value="InterPro"/>
</dbReference>
<dbReference type="InterPro" id="IPR036388">
    <property type="entry name" value="WH-like_DNA-bd_sf"/>
</dbReference>
<dbReference type="GO" id="GO:0003700">
    <property type="term" value="F:DNA-binding transcription factor activity"/>
    <property type="evidence" value="ECO:0007669"/>
    <property type="project" value="InterPro"/>
</dbReference>
<dbReference type="AlphaFoldDB" id="A0A9X9A5S9"/>
<dbReference type="InterPro" id="IPR047640">
    <property type="entry name" value="RpiR-like"/>
</dbReference>
<dbReference type="Gene3D" id="1.10.10.10">
    <property type="entry name" value="Winged helix-like DNA-binding domain superfamily/Winged helix DNA-binding domain"/>
    <property type="match status" value="1"/>
</dbReference>
<feature type="domain" description="HTH rpiR-type" evidence="1">
    <location>
        <begin position="5"/>
        <end position="81"/>
    </location>
</feature>
<dbReference type="Pfam" id="PF01418">
    <property type="entry name" value="HTH_6"/>
    <property type="match status" value="1"/>
</dbReference>
<dbReference type="GO" id="GO:0097367">
    <property type="term" value="F:carbohydrate derivative binding"/>
    <property type="evidence" value="ECO:0007669"/>
    <property type="project" value="InterPro"/>
</dbReference>
<dbReference type="PANTHER" id="PTHR30514:SF10">
    <property type="entry name" value="MURR_RPIR FAMILY TRANSCRIPTIONAL REGULATOR"/>
    <property type="match status" value="1"/>
</dbReference>
<dbReference type="InterPro" id="IPR009057">
    <property type="entry name" value="Homeodomain-like_sf"/>
</dbReference>
<accession>A0A9X9A5S9</accession>
<feature type="non-terminal residue" evidence="2">
    <location>
        <position position="140"/>
    </location>
</feature>
<evidence type="ECO:0000313" key="2">
    <source>
        <dbReference type="EMBL" id="TKI98455.1"/>
    </source>
</evidence>
<reference evidence="2 3" key="1">
    <citation type="journal article" date="2019" name="Environ. Microbiol.">
        <title>An active ?-lactamase is a part of an orchestrated cell wall stress resistance network of Bacillus subtilis and related rhizosphere species.</title>
        <authorList>
            <person name="Bucher T."/>
            <person name="Keren-Paz A."/>
            <person name="Hausser J."/>
            <person name="Olender T."/>
            <person name="Cytryn E."/>
            <person name="Kolodkin-Gal I."/>
        </authorList>
    </citation>
    <scope>NUCLEOTIDE SEQUENCE [LARGE SCALE GENOMIC DNA]</scope>
    <source>
        <strain evidence="2 3">I32</strain>
    </source>
</reference>
<dbReference type="PANTHER" id="PTHR30514">
    <property type="entry name" value="GLUCOKINASE"/>
    <property type="match status" value="1"/>
</dbReference>
<name>A0A9X9A5S9_BACCE</name>
<dbReference type="PROSITE" id="PS51071">
    <property type="entry name" value="HTH_RPIR"/>
    <property type="match status" value="1"/>
</dbReference>
<proteinExistence type="predicted"/>
<organism evidence="2 3">
    <name type="scientific">Bacillus cereus</name>
    <dbReference type="NCBI Taxonomy" id="1396"/>
    <lineage>
        <taxon>Bacteria</taxon>
        <taxon>Bacillati</taxon>
        <taxon>Bacillota</taxon>
        <taxon>Bacilli</taxon>
        <taxon>Bacillales</taxon>
        <taxon>Bacillaceae</taxon>
        <taxon>Bacillus</taxon>
        <taxon>Bacillus cereus group</taxon>
    </lineage>
</organism>
<gene>
    <name evidence="2" type="ORF">FC695_24250</name>
</gene>